<sequence>MTLAVHVASFRWVKFLPQLFRTAVRFLPMSAYASTTTDRQARTWERMMKWLERMAERDQQLYGAVRQFERKSFHANVIVCVLTPDDPIAGPNHPSARTAVAFNISQGGVGLISAEAFDSSALQIGLRLPDGNYRWKEGRVVRVREIPGESFVEYGVSFRKATEAAN</sequence>
<dbReference type="EMBL" id="LYDR01000127">
    <property type="protein sequence ID" value="ODA29554.1"/>
    <property type="molecule type" value="Genomic_DNA"/>
</dbReference>
<dbReference type="Proteomes" id="UP000094828">
    <property type="component" value="Unassembled WGS sequence"/>
</dbReference>
<organism evidence="2 3">
    <name type="scientific">Planctopirus hydrillae</name>
    <dbReference type="NCBI Taxonomy" id="1841610"/>
    <lineage>
        <taxon>Bacteria</taxon>
        <taxon>Pseudomonadati</taxon>
        <taxon>Planctomycetota</taxon>
        <taxon>Planctomycetia</taxon>
        <taxon>Planctomycetales</taxon>
        <taxon>Planctomycetaceae</taxon>
        <taxon>Planctopirus</taxon>
    </lineage>
</organism>
<dbReference type="AlphaFoldDB" id="A0A1C3E8K0"/>
<reference evidence="2 3" key="1">
    <citation type="submission" date="2016-05" db="EMBL/GenBank/DDBJ databases">
        <title>Genomic and physiological characterization of Planctopirus sp. isolated from fresh water lake.</title>
        <authorList>
            <person name="Subhash Y."/>
            <person name="Ramana C."/>
        </authorList>
    </citation>
    <scope>NUCLEOTIDE SEQUENCE [LARGE SCALE GENOMIC DNA]</scope>
    <source>
        <strain evidence="2 3">JC280</strain>
    </source>
</reference>
<protein>
    <recommendedName>
        <fullName evidence="1">PilZ domain-containing protein</fullName>
    </recommendedName>
</protein>
<evidence type="ECO:0000313" key="2">
    <source>
        <dbReference type="EMBL" id="ODA29554.1"/>
    </source>
</evidence>
<dbReference type="InterPro" id="IPR009875">
    <property type="entry name" value="PilZ_domain"/>
</dbReference>
<accession>A0A1C3E8K0</accession>
<name>A0A1C3E8K0_9PLAN</name>
<comment type="caution">
    <text evidence="2">The sequence shown here is derived from an EMBL/GenBank/DDBJ whole genome shotgun (WGS) entry which is preliminary data.</text>
</comment>
<proteinExistence type="predicted"/>
<evidence type="ECO:0000259" key="1">
    <source>
        <dbReference type="Pfam" id="PF07238"/>
    </source>
</evidence>
<dbReference type="GO" id="GO:0035438">
    <property type="term" value="F:cyclic-di-GMP binding"/>
    <property type="evidence" value="ECO:0007669"/>
    <property type="project" value="InterPro"/>
</dbReference>
<keyword evidence="3" id="KW-1185">Reference proteome</keyword>
<gene>
    <name evidence="2" type="ORF">A6X21_07700</name>
</gene>
<feature type="domain" description="PilZ" evidence="1">
    <location>
        <begin position="66"/>
        <end position="164"/>
    </location>
</feature>
<evidence type="ECO:0000313" key="3">
    <source>
        <dbReference type="Proteomes" id="UP000094828"/>
    </source>
</evidence>
<dbReference type="Pfam" id="PF07238">
    <property type="entry name" value="PilZ"/>
    <property type="match status" value="1"/>
</dbReference>